<dbReference type="Pfam" id="PF01554">
    <property type="entry name" value="MatE"/>
    <property type="match status" value="2"/>
</dbReference>
<feature type="transmembrane region" description="Helical" evidence="10">
    <location>
        <begin position="194"/>
        <end position="213"/>
    </location>
</feature>
<accession>A0A3N2DJZ7</accession>
<keyword evidence="12" id="KW-1185">Reference proteome</keyword>
<dbReference type="PANTHER" id="PTHR43298">
    <property type="entry name" value="MULTIDRUG RESISTANCE PROTEIN NORM-RELATED"/>
    <property type="match status" value="1"/>
</dbReference>
<dbReference type="GO" id="GO:0015297">
    <property type="term" value="F:antiporter activity"/>
    <property type="evidence" value="ECO:0007669"/>
    <property type="project" value="UniProtKB-KW"/>
</dbReference>
<evidence type="ECO:0000256" key="7">
    <source>
        <dbReference type="ARBA" id="ARBA00023065"/>
    </source>
</evidence>
<evidence type="ECO:0000256" key="8">
    <source>
        <dbReference type="ARBA" id="ARBA00023136"/>
    </source>
</evidence>
<keyword evidence="5 10" id="KW-0812">Transmembrane</keyword>
<dbReference type="NCBIfam" id="TIGR00797">
    <property type="entry name" value="matE"/>
    <property type="match status" value="1"/>
</dbReference>
<gene>
    <name evidence="11" type="ORF">EDC56_2643</name>
</gene>
<evidence type="ECO:0000256" key="9">
    <source>
        <dbReference type="ARBA" id="ARBA00031636"/>
    </source>
</evidence>
<feature type="transmembrane region" description="Helical" evidence="10">
    <location>
        <begin position="129"/>
        <end position="150"/>
    </location>
</feature>
<evidence type="ECO:0000256" key="1">
    <source>
        <dbReference type="ARBA" id="ARBA00004429"/>
    </source>
</evidence>
<keyword evidence="4" id="KW-1003">Cell membrane</keyword>
<feature type="transmembrane region" description="Helical" evidence="10">
    <location>
        <begin position="86"/>
        <end position="109"/>
    </location>
</feature>
<dbReference type="InterPro" id="IPR050222">
    <property type="entry name" value="MATE_MdtK"/>
</dbReference>
<evidence type="ECO:0000256" key="6">
    <source>
        <dbReference type="ARBA" id="ARBA00022989"/>
    </source>
</evidence>
<dbReference type="AlphaFoldDB" id="A0A3N2DJZ7"/>
<evidence type="ECO:0000256" key="2">
    <source>
        <dbReference type="ARBA" id="ARBA00022448"/>
    </source>
</evidence>
<feature type="transmembrane region" description="Helical" evidence="10">
    <location>
        <begin position="43"/>
        <end position="65"/>
    </location>
</feature>
<evidence type="ECO:0000256" key="10">
    <source>
        <dbReference type="SAM" id="Phobius"/>
    </source>
</evidence>
<evidence type="ECO:0000313" key="11">
    <source>
        <dbReference type="EMBL" id="ROS00009.1"/>
    </source>
</evidence>
<protein>
    <recommendedName>
        <fullName evidence="9">Multidrug-efflux transporter</fullName>
    </recommendedName>
</protein>
<comment type="subcellular location">
    <subcellularLocation>
        <location evidence="1">Cell inner membrane</location>
        <topology evidence="1">Multi-pass membrane protein</topology>
    </subcellularLocation>
</comment>
<feature type="transmembrane region" description="Helical" evidence="10">
    <location>
        <begin position="270"/>
        <end position="295"/>
    </location>
</feature>
<feature type="transmembrane region" description="Helical" evidence="10">
    <location>
        <begin position="411"/>
        <end position="429"/>
    </location>
</feature>
<name>A0A3N2DJZ7_9GAMM</name>
<dbReference type="GO" id="GO:0042910">
    <property type="term" value="F:xenobiotic transmembrane transporter activity"/>
    <property type="evidence" value="ECO:0007669"/>
    <property type="project" value="InterPro"/>
</dbReference>
<proteinExistence type="predicted"/>
<feature type="transmembrane region" description="Helical" evidence="10">
    <location>
        <begin position="383"/>
        <end position="405"/>
    </location>
</feature>
<reference evidence="11 12" key="1">
    <citation type="submission" date="2018-11" db="EMBL/GenBank/DDBJ databases">
        <title>Genomic Encyclopedia of Type Strains, Phase IV (KMG-IV): sequencing the most valuable type-strain genomes for metagenomic binning, comparative biology and taxonomic classification.</title>
        <authorList>
            <person name="Goeker M."/>
        </authorList>
    </citation>
    <scope>NUCLEOTIDE SEQUENCE [LARGE SCALE GENOMIC DNA]</scope>
    <source>
        <strain evidence="11 12">DSM 100316</strain>
    </source>
</reference>
<dbReference type="OrthoDB" id="9780160at2"/>
<feature type="transmembrane region" description="Helical" evidence="10">
    <location>
        <begin position="233"/>
        <end position="258"/>
    </location>
</feature>
<evidence type="ECO:0000313" key="12">
    <source>
        <dbReference type="Proteomes" id="UP000275394"/>
    </source>
</evidence>
<evidence type="ECO:0000256" key="5">
    <source>
        <dbReference type="ARBA" id="ARBA00022692"/>
    </source>
</evidence>
<comment type="caution">
    <text evidence="11">The sequence shown here is derived from an EMBL/GenBank/DDBJ whole genome shotgun (WGS) entry which is preliminary data.</text>
</comment>
<feature type="transmembrane region" description="Helical" evidence="10">
    <location>
        <begin position="316"/>
        <end position="340"/>
    </location>
</feature>
<dbReference type="GO" id="GO:0006811">
    <property type="term" value="P:monoatomic ion transport"/>
    <property type="evidence" value="ECO:0007669"/>
    <property type="project" value="UniProtKB-KW"/>
</dbReference>
<sequence length="442" mass="48203">MQLSQLRQLLILGLPISAGMLSQSLLSLVDISMVARLDDPDALAAVGIGSYASFLAVALIIGLSVGVQTLVARRWGEGKIEHCGRLLGDGLLLALLGGCLLTTVFWFSSDLIIGTLSNHPDVNAIANPYYDYRILSIVAVGLNFAFRGYWNGIKQPLTYLKILLVVHLCNFSISYCLIFGHLGFPKLGAPGSGLGTTISLYIGVFLYILTTWYHQEKPSFTISKQSLHNQLAILKLATPTSLQQMMVALGVSTLYWIIGQLGVAELAVTHAIINITLFIILPGTGMGIAATTLVSSELGKGLSHNAYQWGWDTVKVTAPLLALLGLPLVLFPHFILKIFLPSDPSLIELGTVPLQITGAFAFLQAFTLTIPQSLNGAGDNRRVMVYSIFLQWGIGLPLALLAAFVFKFGLIGIWSMQIIERIIASITYARRWRNKKWLEHKL</sequence>
<feature type="transmembrane region" description="Helical" evidence="10">
    <location>
        <begin position="162"/>
        <end position="182"/>
    </location>
</feature>
<dbReference type="Proteomes" id="UP000275394">
    <property type="component" value="Unassembled WGS sequence"/>
</dbReference>
<dbReference type="PANTHER" id="PTHR43298:SF2">
    <property type="entry name" value="FMN_FAD EXPORTER YEEO-RELATED"/>
    <property type="match status" value="1"/>
</dbReference>
<dbReference type="InterPro" id="IPR002528">
    <property type="entry name" value="MATE_fam"/>
</dbReference>
<keyword evidence="3" id="KW-0050">Antiport</keyword>
<dbReference type="RefSeq" id="WP_123713004.1">
    <property type="nucleotide sequence ID" value="NZ_RKHR01000005.1"/>
</dbReference>
<dbReference type="CDD" id="cd13133">
    <property type="entry name" value="MATE_like_7"/>
    <property type="match status" value="1"/>
</dbReference>
<dbReference type="PIRSF" id="PIRSF006603">
    <property type="entry name" value="DinF"/>
    <property type="match status" value="1"/>
</dbReference>
<evidence type="ECO:0000256" key="3">
    <source>
        <dbReference type="ARBA" id="ARBA00022449"/>
    </source>
</evidence>
<keyword evidence="7" id="KW-0406">Ion transport</keyword>
<dbReference type="GO" id="GO:0005886">
    <property type="term" value="C:plasma membrane"/>
    <property type="evidence" value="ECO:0007669"/>
    <property type="project" value="UniProtKB-SubCell"/>
</dbReference>
<dbReference type="InterPro" id="IPR048279">
    <property type="entry name" value="MdtK-like"/>
</dbReference>
<organism evidence="11 12">
    <name type="scientific">Sinobacterium caligoides</name>
    <dbReference type="NCBI Taxonomy" id="933926"/>
    <lineage>
        <taxon>Bacteria</taxon>
        <taxon>Pseudomonadati</taxon>
        <taxon>Pseudomonadota</taxon>
        <taxon>Gammaproteobacteria</taxon>
        <taxon>Cellvibrionales</taxon>
        <taxon>Spongiibacteraceae</taxon>
        <taxon>Sinobacterium</taxon>
    </lineage>
</organism>
<evidence type="ECO:0000256" key="4">
    <source>
        <dbReference type="ARBA" id="ARBA00022475"/>
    </source>
</evidence>
<feature type="transmembrane region" description="Helical" evidence="10">
    <location>
        <begin position="352"/>
        <end position="371"/>
    </location>
</feature>
<keyword evidence="6 10" id="KW-1133">Transmembrane helix</keyword>
<keyword evidence="8 10" id="KW-0472">Membrane</keyword>
<dbReference type="EMBL" id="RKHR01000005">
    <property type="protein sequence ID" value="ROS00009.1"/>
    <property type="molecule type" value="Genomic_DNA"/>
</dbReference>
<keyword evidence="2" id="KW-0813">Transport</keyword>